<accession>A0A2M8WNW7</accession>
<dbReference type="PROSITE" id="PS51257">
    <property type="entry name" value="PROKAR_LIPOPROTEIN"/>
    <property type="match status" value="1"/>
</dbReference>
<proteinExistence type="predicted"/>
<dbReference type="RefSeq" id="WP_100367428.1">
    <property type="nucleotide sequence ID" value="NZ_PGTY01000001.1"/>
</dbReference>
<comment type="caution">
    <text evidence="1">The sequence shown here is derived from an EMBL/GenBank/DDBJ whole genome shotgun (WGS) entry which is preliminary data.</text>
</comment>
<sequence>MNTKFICLITTVSMITFLSGCGGSGGSSGSGNDEAAAVAFADPTSTQTDQLRSISFDATNKTVQTLIGEINRTADTASIAGKSGGINDLRTEVAIASGGIITLSPEDGRFAVRFTADPSTGNRLIGIVGAPTPVPALPIGTVSYSGDAQLSVQSGTDLYTLSGDVTILGNFGGGTINTTIDSLSGTVTNGTSNPIEVADVANIQITGSTLSGTAFSGGAATISSSEFSIGASASVAFEGSVFGPSATEAGAVIIIDDTIDGDVVIFGDVLAQQ</sequence>
<dbReference type="Gene3D" id="2.40.160.90">
    <property type="match status" value="1"/>
</dbReference>
<evidence type="ECO:0008006" key="3">
    <source>
        <dbReference type="Google" id="ProtNLM"/>
    </source>
</evidence>
<keyword evidence="2" id="KW-1185">Reference proteome</keyword>
<dbReference type="InterPro" id="IPR011250">
    <property type="entry name" value="OMP/PagP_B-barrel"/>
</dbReference>
<reference evidence="1 2" key="1">
    <citation type="submission" date="2017-11" db="EMBL/GenBank/DDBJ databases">
        <title>Genomic Encyclopedia of Archaeal and Bacterial Type Strains, Phase II (KMG-II): From Individual Species to Whole Genera.</title>
        <authorList>
            <person name="Goeker M."/>
        </authorList>
    </citation>
    <scope>NUCLEOTIDE SEQUENCE [LARGE SCALE GENOMIC DNA]</scope>
    <source>
        <strain evidence="1 2">DSM 29128</strain>
    </source>
</reference>
<name>A0A2M8WNW7_9RHOB</name>
<dbReference type="SUPFAM" id="SSF56925">
    <property type="entry name" value="OMPA-like"/>
    <property type="match status" value="1"/>
</dbReference>
<protein>
    <recommendedName>
        <fullName evidence="3">Transferrin-binding protein B C-lobe/N-lobe beta barrel domain-containing protein</fullName>
    </recommendedName>
</protein>
<dbReference type="Proteomes" id="UP000228531">
    <property type="component" value="Unassembled WGS sequence"/>
</dbReference>
<dbReference type="AlphaFoldDB" id="A0A2M8WNW7"/>
<organism evidence="1 2">
    <name type="scientific">Yoonia maricola</name>
    <dbReference type="NCBI Taxonomy" id="420999"/>
    <lineage>
        <taxon>Bacteria</taxon>
        <taxon>Pseudomonadati</taxon>
        <taxon>Pseudomonadota</taxon>
        <taxon>Alphaproteobacteria</taxon>
        <taxon>Rhodobacterales</taxon>
        <taxon>Paracoccaceae</taxon>
        <taxon>Yoonia</taxon>
    </lineage>
</organism>
<evidence type="ECO:0000313" key="1">
    <source>
        <dbReference type="EMBL" id="PJI92632.1"/>
    </source>
</evidence>
<dbReference type="EMBL" id="PGTY01000001">
    <property type="protein sequence ID" value="PJI92632.1"/>
    <property type="molecule type" value="Genomic_DNA"/>
</dbReference>
<gene>
    <name evidence="1" type="ORF">BC777_1489</name>
</gene>
<evidence type="ECO:0000313" key="2">
    <source>
        <dbReference type="Proteomes" id="UP000228531"/>
    </source>
</evidence>